<evidence type="ECO:0000313" key="1">
    <source>
        <dbReference type="EMBL" id="MBM9467252.1"/>
    </source>
</evidence>
<dbReference type="Gene3D" id="3.30.1330.70">
    <property type="entry name" value="Holliday junction resolvase RusA"/>
    <property type="match status" value="1"/>
</dbReference>
<comment type="caution">
    <text evidence="1">The sequence shown here is derived from an EMBL/GenBank/DDBJ whole genome shotgun (WGS) entry which is preliminary data.</text>
</comment>
<dbReference type="InterPro" id="IPR036614">
    <property type="entry name" value="RusA-like_sf"/>
</dbReference>
<dbReference type="GO" id="GO:0006310">
    <property type="term" value="P:DNA recombination"/>
    <property type="evidence" value="ECO:0007669"/>
    <property type="project" value="InterPro"/>
</dbReference>
<keyword evidence="2" id="KW-1185">Reference proteome</keyword>
<proteinExistence type="predicted"/>
<accession>A0A938YAX1</accession>
<dbReference type="Proteomes" id="UP000663792">
    <property type="component" value="Unassembled WGS sequence"/>
</dbReference>
<dbReference type="SUPFAM" id="SSF103084">
    <property type="entry name" value="Holliday junction resolvase RusA"/>
    <property type="match status" value="1"/>
</dbReference>
<dbReference type="EMBL" id="JAERWK010000010">
    <property type="protein sequence ID" value="MBM9467252.1"/>
    <property type="molecule type" value="Genomic_DNA"/>
</dbReference>
<organism evidence="1 2">
    <name type="scientific">Nakamurella leprariae</name>
    <dbReference type="NCBI Taxonomy" id="2803911"/>
    <lineage>
        <taxon>Bacteria</taxon>
        <taxon>Bacillati</taxon>
        <taxon>Actinomycetota</taxon>
        <taxon>Actinomycetes</taxon>
        <taxon>Nakamurellales</taxon>
        <taxon>Nakamurellaceae</taxon>
        <taxon>Nakamurella</taxon>
    </lineage>
</organism>
<reference evidence="1" key="1">
    <citation type="submission" date="2021-01" db="EMBL/GenBank/DDBJ databases">
        <title>YIM 132084 draft genome.</title>
        <authorList>
            <person name="An D."/>
        </authorList>
    </citation>
    <scope>NUCLEOTIDE SEQUENCE</scope>
    <source>
        <strain evidence="1">YIM 132084</strain>
    </source>
</reference>
<sequence length="158" mass="17517">MSAVEGFPDIGYVARAAAEVTAPLVTRIPGWVAPPLKSNDRLHHMAEHRVKASLRADAGWVGRSRQVRAKARADGWTFPIDYPVEALIVWEVTDRHRRDAGASTPTLKVWLDGLRDAGILADDHHGIVVEERARVEVGDRRGVRIELHRVEPDDAAAR</sequence>
<dbReference type="GO" id="GO:0000287">
    <property type="term" value="F:magnesium ion binding"/>
    <property type="evidence" value="ECO:0007669"/>
    <property type="project" value="InterPro"/>
</dbReference>
<name>A0A938YAX1_9ACTN</name>
<protein>
    <submittedName>
        <fullName evidence="1">Uncharacterized protein</fullName>
    </submittedName>
</protein>
<evidence type="ECO:0000313" key="2">
    <source>
        <dbReference type="Proteomes" id="UP000663792"/>
    </source>
</evidence>
<dbReference type="AlphaFoldDB" id="A0A938YAX1"/>
<dbReference type="GO" id="GO:0006281">
    <property type="term" value="P:DNA repair"/>
    <property type="evidence" value="ECO:0007669"/>
    <property type="project" value="InterPro"/>
</dbReference>
<gene>
    <name evidence="1" type="ORF">JL106_08170</name>
</gene>